<dbReference type="KEGG" id="cbi:CLJ_B2306"/>
<evidence type="ECO:0000313" key="1">
    <source>
        <dbReference type="EMBL" id="ACQ53217.1"/>
    </source>
</evidence>
<sequence length="40" mass="4753">MEKRFNVTVTYITEKYYMIDISNKLDSILKLVNNKLKALT</sequence>
<dbReference type="RefSeq" id="WP_003361866.1">
    <property type="nucleotide sequence ID" value="NC_012658.1"/>
</dbReference>
<proteinExistence type="predicted"/>
<protein>
    <submittedName>
        <fullName evidence="1">Uncharacterized protein</fullName>
    </submittedName>
</protein>
<dbReference type="EMBL" id="CP001083">
    <property type="protein sequence ID" value="ACQ53217.1"/>
    <property type="molecule type" value="Genomic_DNA"/>
</dbReference>
<organism evidence="1 2">
    <name type="scientific">Clostridium botulinum (strain 657 / Type Ba4)</name>
    <dbReference type="NCBI Taxonomy" id="515621"/>
    <lineage>
        <taxon>Bacteria</taxon>
        <taxon>Bacillati</taxon>
        <taxon>Bacillota</taxon>
        <taxon>Clostridia</taxon>
        <taxon>Eubacteriales</taxon>
        <taxon>Clostridiaceae</taxon>
        <taxon>Clostridium</taxon>
    </lineage>
</organism>
<reference evidence="2" key="2">
    <citation type="submission" date="2008-05" db="EMBL/GenBank/DDBJ databases">
        <title>Genome sequence of Clostridium botulinum Ba4 strain 657.</title>
        <authorList>
            <person name="Shrivastava S."/>
            <person name="Brown J.L."/>
            <person name="Bruce D."/>
            <person name="Detter C."/>
            <person name="Munk C."/>
            <person name="Smith L.A."/>
            <person name="Smith T.J."/>
            <person name="Sutton G."/>
            <person name="Brettin T.S."/>
        </authorList>
    </citation>
    <scope>NUCLEOTIDE SEQUENCE [LARGE SCALE GENOMIC DNA]</scope>
    <source>
        <strain evidence="2">657 / Type Ba4</strain>
    </source>
</reference>
<accession>A0A3F2ZVD6</accession>
<dbReference type="Proteomes" id="UP000002333">
    <property type="component" value="Chromosome"/>
</dbReference>
<gene>
    <name evidence="1" type="ordered locus">CLJ_B2306</name>
</gene>
<dbReference type="AlphaFoldDB" id="A0A3F2ZVD6"/>
<evidence type="ECO:0000313" key="2">
    <source>
        <dbReference type="Proteomes" id="UP000002333"/>
    </source>
</evidence>
<name>A0A3F2ZVD6_CLOB6</name>
<reference evidence="1 2" key="1">
    <citation type="journal article" date="2007" name="PLoS ONE">
        <title>Analysis of the neurotoxin complex genes in Clostridium botulinum A1-A4 and B1 strains: BoNT/A3, /Ba4 and /B1 clusters are located within plasmids.</title>
        <authorList>
            <person name="Smith T.J."/>
            <person name="Hill K.K."/>
            <person name="Foley B.T."/>
            <person name="Detter J.C."/>
            <person name="Munk A.C."/>
            <person name="Bruce D.C."/>
            <person name="Doggett N.A."/>
            <person name="Smith L.A."/>
            <person name="Marks J.D."/>
            <person name="Xie G."/>
            <person name="Brettin T.S."/>
        </authorList>
    </citation>
    <scope>NUCLEOTIDE SEQUENCE [LARGE SCALE GENOMIC DNA]</scope>
    <source>
        <strain evidence="2">657 / Type Ba4</strain>
    </source>
</reference>